<feature type="chain" id="PRO_5024305812" description="Adhesin domain-containing protein" evidence="1">
    <location>
        <begin position="22"/>
        <end position="346"/>
    </location>
</feature>
<keyword evidence="1" id="KW-0732">Signal</keyword>
<sequence>MKSIFNLTLALLLFSTLLVNATGAEFSKQYRKGWQKSGITGLQIINKFGEVKVNDMGGDSITIKVLITIDNASESRAKALMEKIHINLQKNGSQVIGETEIEENFKGNNSFSIDYLINIPKDRDLTITNKYGNVVINELDAKGTFDVSYGSMTAGKMKSPAGNPIKITLGYGKATLETINDADMEIKYSKLYADEINHVVMDSKYSSVNLGKTSSLTLDSKYDGINIDEIGKLKSISKYTNYKIGTLTESLDLDTGYGSVRIEKVGSKFDKIQITNSYGGIKIGLNELNYRLKADCSYCDVKYPANRYKGNKIRENTKFSLEGTVGSGGGTVLIESRYGEVKLNEE</sequence>
<organism evidence="2 3">
    <name type="scientific">Aquipluma nitroreducens</name>
    <dbReference type="NCBI Taxonomy" id="2010828"/>
    <lineage>
        <taxon>Bacteria</taxon>
        <taxon>Pseudomonadati</taxon>
        <taxon>Bacteroidota</taxon>
        <taxon>Bacteroidia</taxon>
        <taxon>Marinilabiliales</taxon>
        <taxon>Prolixibacteraceae</taxon>
        <taxon>Aquipluma</taxon>
    </lineage>
</organism>
<proteinExistence type="predicted"/>
<dbReference type="AlphaFoldDB" id="A0A5K7S2Q2"/>
<protein>
    <recommendedName>
        <fullName evidence="4">Adhesin domain-containing protein</fullName>
    </recommendedName>
</protein>
<name>A0A5K7S2Q2_9BACT</name>
<evidence type="ECO:0000313" key="3">
    <source>
        <dbReference type="Proteomes" id="UP001193389"/>
    </source>
</evidence>
<gene>
    <name evidence="2" type="ORF">AQPE_0057</name>
</gene>
<dbReference type="EMBL" id="AP018694">
    <property type="protein sequence ID" value="BBE15921.1"/>
    <property type="molecule type" value="Genomic_DNA"/>
</dbReference>
<evidence type="ECO:0000313" key="2">
    <source>
        <dbReference type="EMBL" id="BBE15921.1"/>
    </source>
</evidence>
<dbReference type="Proteomes" id="UP001193389">
    <property type="component" value="Chromosome"/>
</dbReference>
<dbReference type="KEGG" id="anf:AQPE_0057"/>
<feature type="signal peptide" evidence="1">
    <location>
        <begin position="1"/>
        <end position="21"/>
    </location>
</feature>
<accession>A0A5K7S2Q2</accession>
<keyword evidence="3" id="KW-1185">Reference proteome</keyword>
<evidence type="ECO:0000256" key="1">
    <source>
        <dbReference type="SAM" id="SignalP"/>
    </source>
</evidence>
<evidence type="ECO:0008006" key="4">
    <source>
        <dbReference type="Google" id="ProtNLM"/>
    </source>
</evidence>
<dbReference type="RefSeq" id="WP_318349038.1">
    <property type="nucleotide sequence ID" value="NZ_AP018694.1"/>
</dbReference>
<reference evidence="2" key="1">
    <citation type="journal article" date="2020" name="Int. J. Syst. Evol. Microbiol.">
        <title>Aquipluma nitroreducens gen. nov. sp. nov., a novel facultatively anaerobic bacterium isolated from a freshwater lake.</title>
        <authorList>
            <person name="Watanabe M."/>
            <person name="Kojima H."/>
            <person name="Fukui M."/>
        </authorList>
    </citation>
    <scope>NUCLEOTIDE SEQUENCE</scope>
    <source>
        <strain evidence="2">MeG22</strain>
    </source>
</reference>